<reference evidence="2 3" key="1">
    <citation type="journal article" date="2019" name="Genome Biol. Evol.">
        <title>Insights into the evolution of the New World diploid cottons (Gossypium, subgenus Houzingenia) based on genome sequencing.</title>
        <authorList>
            <person name="Grover C.E."/>
            <person name="Arick M.A. 2nd"/>
            <person name="Thrash A."/>
            <person name="Conover J.L."/>
            <person name="Sanders W.S."/>
            <person name="Peterson D.G."/>
            <person name="Frelichowski J.E."/>
            <person name="Scheffler J.A."/>
            <person name="Scheffler B.E."/>
            <person name="Wendel J.F."/>
        </authorList>
    </citation>
    <scope>NUCLEOTIDE SEQUENCE [LARGE SCALE GENOMIC DNA]</scope>
    <source>
        <strain evidence="2">185</strain>
        <tissue evidence="2">Leaf</tissue>
    </source>
</reference>
<dbReference type="Proteomes" id="UP000593577">
    <property type="component" value="Unassembled WGS sequence"/>
</dbReference>
<dbReference type="InterPro" id="IPR053262">
    <property type="entry name" value="ArsA_ATPase-like"/>
</dbReference>
<evidence type="ECO:0000259" key="1">
    <source>
        <dbReference type="Pfam" id="PF17886"/>
    </source>
</evidence>
<keyword evidence="3" id="KW-1185">Reference proteome</keyword>
<dbReference type="AlphaFoldDB" id="A0A7J8X5H5"/>
<dbReference type="Pfam" id="PF17886">
    <property type="entry name" value="ArsA_HSP20"/>
    <property type="match status" value="1"/>
</dbReference>
<dbReference type="InterPro" id="IPR008978">
    <property type="entry name" value="HSP20-like_chaperone"/>
</dbReference>
<dbReference type="Gene3D" id="2.60.40.790">
    <property type="match status" value="1"/>
</dbReference>
<dbReference type="EMBL" id="JABFAA010000005">
    <property type="protein sequence ID" value="MBA0682204.1"/>
    <property type="molecule type" value="Genomic_DNA"/>
</dbReference>
<gene>
    <name evidence="2" type="ORF">Goari_023939</name>
</gene>
<evidence type="ECO:0000313" key="3">
    <source>
        <dbReference type="Proteomes" id="UP000593577"/>
    </source>
</evidence>
<feature type="domain" description="ArsA HSP20-like" evidence="1">
    <location>
        <begin position="146"/>
        <end position="202"/>
    </location>
</feature>
<dbReference type="PANTHER" id="PTHR43868:SF1">
    <property type="entry name" value="P-LOOP CONTAINING NUCLEOSIDE TRIPHOSPHATE HYDROLASES SUPERFAMILY PROTEIN"/>
    <property type="match status" value="1"/>
</dbReference>
<comment type="caution">
    <text evidence="2">The sequence shown here is derived from an EMBL/GenBank/DDBJ whole genome shotgun (WGS) entry which is preliminary data.</text>
</comment>
<accession>A0A7J8X5H5</accession>
<protein>
    <recommendedName>
        <fullName evidence="1">ArsA HSP20-like domain-containing protein</fullName>
    </recommendedName>
</protein>
<dbReference type="InterPro" id="IPR040612">
    <property type="entry name" value="ArsA_HSP20-like"/>
</dbReference>
<organism evidence="2 3">
    <name type="scientific">Gossypium aridum</name>
    <name type="common">American cotton</name>
    <name type="synonym">Erioxylum aridum</name>
    <dbReference type="NCBI Taxonomy" id="34290"/>
    <lineage>
        <taxon>Eukaryota</taxon>
        <taxon>Viridiplantae</taxon>
        <taxon>Streptophyta</taxon>
        <taxon>Embryophyta</taxon>
        <taxon>Tracheophyta</taxon>
        <taxon>Spermatophyta</taxon>
        <taxon>Magnoliopsida</taxon>
        <taxon>eudicotyledons</taxon>
        <taxon>Gunneridae</taxon>
        <taxon>Pentapetalae</taxon>
        <taxon>rosids</taxon>
        <taxon>malvids</taxon>
        <taxon>Malvales</taxon>
        <taxon>Malvaceae</taxon>
        <taxon>Malvoideae</taxon>
        <taxon>Gossypium</taxon>
    </lineage>
</organism>
<sequence>MGISGNPSQLTGTISAEIWDSLERILERGSSGSYQFGCFLVMNPNISISISSALRYWGCAIQADTQVGGAFAIPTPHLDVESVENLKKNLYPLPFACIPNLAVDSPQDWNAIMMNNSVEGARGLLSLPASQKVSSVIFDTAKKTATLLMPGFEKSEIKLYQYRGGSELLVEAGDQRRVISLPPQMQGKVGGAKFIERSLVITIR</sequence>
<evidence type="ECO:0000313" key="2">
    <source>
        <dbReference type="EMBL" id="MBA0682204.1"/>
    </source>
</evidence>
<name>A0A7J8X5H5_GOSAI</name>
<dbReference type="PANTHER" id="PTHR43868">
    <property type="entry name" value="OS02G0711200 PROTEIN"/>
    <property type="match status" value="1"/>
</dbReference>
<proteinExistence type="predicted"/>